<protein>
    <recommendedName>
        <fullName evidence="4">non-specific serine/threonine protein kinase</fullName>
        <ecNumber evidence="4">2.7.11.1</ecNumber>
    </recommendedName>
</protein>
<dbReference type="InterPro" id="IPR000719">
    <property type="entry name" value="Prot_kinase_dom"/>
</dbReference>
<evidence type="ECO:0000256" key="7">
    <source>
        <dbReference type="ARBA" id="ARBA00022679"/>
    </source>
</evidence>
<comment type="catalytic activity">
    <reaction evidence="17">
        <text>L-threonyl-[protein] + ATP = O-phospho-L-threonyl-[protein] + ADP + H(+)</text>
        <dbReference type="Rhea" id="RHEA:46608"/>
        <dbReference type="Rhea" id="RHEA-COMP:11060"/>
        <dbReference type="Rhea" id="RHEA-COMP:11605"/>
        <dbReference type="ChEBI" id="CHEBI:15378"/>
        <dbReference type="ChEBI" id="CHEBI:30013"/>
        <dbReference type="ChEBI" id="CHEBI:30616"/>
        <dbReference type="ChEBI" id="CHEBI:61977"/>
        <dbReference type="ChEBI" id="CHEBI:456216"/>
        <dbReference type="EC" id="2.7.11.1"/>
    </reaction>
</comment>
<reference evidence="23" key="2">
    <citation type="submission" date="2021-03" db="UniProtKB">
        <authorList>
            <consortium name="EnsemblPlants"/>
        </authorList>
    </citation>
    <scope>IDENTIFICATION</scope>
</reference>
<accession>A0A803LX33</accession>
<dbReference type="InterPro" id="IPR001220">
    <property type="entry name" value="Legume_lectin_dom"/>
</dbReference>
<dbReference type="GO" id="GO:0005524">
    <property type="term" value="F:ATP binding"/>
    <property type="evidence" value="ECO:0007669"/>
    <property type="project" value="UniProtKB-UniRule"/>
</dbReference>
<dbReference type="Gene3D" id="3.30.200.20">
    <property type="entry name" value="Phosphorylase Kinase, domain 1"/>
    <property type="match status" value="1"/>
</dbReference>
<dbReference type="InterPro" id="IPR011009">
    <property type="entry name" value="Kinase-like_dom_sf"/>
</dbReference>
<feature type="transmembrane region" description="Helical" evidence="20">
    <location>
        <begin position="294"/>
        <end position="318"/>
    </location>
</feature>
<evidence type="ECO:0000256" key="2">
    <source>
        <dbReference type="ARBA" id="ARBA00008536"/>
    </source>
</evidence>
<evidence type="ECO:0000256" key="21">
    <source>
        <dbReference type="SAM" id="SignalP"/>
    </source>
</evidence>
<dbReference type="PANTHER" id="PTHR27007">
    <property type="match status" value="1"/>
</dbReference>
<keyword evidence="12" id="KW-0418">Kinase</keyword>
<evidence type="ECO:0000259" key="22">
    <source>
        <dbReference type="PROSITE" id="PS50011"/>
    </source>
</evidence>
<evidence type="ECO:0000256" key="19">
    <source>
        <dbReference type="PROSITE-ProRule" id="PRU10141"/>
    </source>
</evidence>
<keyword evidence="5" id="KW-1003">Cell membrane</keyword>
<dbReference type="Gramene" id="AUR62020034-RA">
    <property type="protein sequence ID" value="AUR62020034-RA:cds"/>
    <property type="gene ID" value="AUR62020034"/>
</dbReference>
<evidence type="ECO:0000256" key="10">
    <source>
        <dbReference type="ARBA" id="ARBA00022734"/>
    </source>
</evidence>
<keyword evidence="8 20" id="KW-0812">Transmembrane</keyword>
<comment type="subcellular location">
    <subcellularLocation>
        <location evidence="1">Cell membrane</location>
        <topology evidence="1">Single-pass type I membrane protein</topology>
    </subcellularLocation>
</comment>
<evidence type="ECO:0000256" key="8">
    <source>
        <dbReference type="ARBA" id="ARBA00022692"/>
    </source>
</evidence>
<dbReference type="GO" id="GO:0005886">
    <property type="term" value="C:plasma membrane"/>
    <property type="evidence" value="ECO:0007669"/>
    <property type="project" value="UniProtKB-SubCell"/>
</dbReference>
<evidence type="ECO:0000313" key="24">
    <source>
        <dbReference type="Proteomes" id="UP000596660"/>
    </source>
</evidence>
<evidence type="ECO:0000256" key="17">
    <source>
        <dbReference type="ARBA" id="ARBA00047899"/>
    </source>
</evidence>
<reference evidence="23" key="1">
    <citation type="journal article" date="2017" name="Nature">
        <title>The genome of Chenopodium quinoa.</title>
        <authorList>
            <person name="Jarvis D.E."/>
            <person name="Ho Y.S."/>
            <person name="Lightfoot D.J."/>
            <person name="Schmoeckel S.M."/>
            <person name="Li B."/>
            <person name="Borm T.J.A."/>
            <person name="Ohyanagi H."/>
            <person name="Mineta K."/>
            <person name="Michell C.T."/>
            <person name="Saber N."/>
            <person name="Kharbatia N.M."/>
            <person name="Rupper R.R."/>
            <person name="Sharp A.R."/>
            <person name="Dally N."/>
            <person name="Boughton B.A."/>
            <person name="Woo Y.H."/>
            <person name="Gao G."/>
            <person name="Schijlen E.G.W.M."/>
            <person name="Guo X."/>
            <person name="Momin A.A."/>
            <person name="Negrao S."/>
            <person name="Al-Babili S."/>
            <person name="Gehring C."/>
            <person name="Roessner U."/>
            <person name="Jung C."/>
            <person name="Murphy K."/>
            <person name="Arold S.T."/>
            <person name="Gojobori T."/>
            <person name="van der Linden C.G."/>
            <person name="van Loo E.N."/>
            <person name="Jellen E.N."/>
            <person name="Maughan P.J."/>
            <person name="Tester M."/>
        </authorList>
    </citation>
    <scope>NUCLEOTIDE SEQUENCE [LARGE SCALE GENOMIC DNA]</scope>
    <source>
        <strain evidence="23">cv. PI 614886</strain>
    </source>
</reference>
<dbReference type="Gene3D" id="2.60.120.200">
    <property type="match status" value="1"/>
</dbReference>
<keyword evidence="13 19" id="KW-0067">ATP-binding</keyword>
<dbReference type="InterPro" id="IPR013320">
    <property type="entry name" value="ConA-like_dom_sf"/>
</dbReference>
<feature type="binding site" evidence="19">
    <location>
        <position position="379"/>
    </location>
    <ligand>
        <name>ATP</name>
        <dbReference type="ChEBI" id="CHEBI:30616"/>
    </ligand>
</feature>
<dbReference type="SUPFAM" id="SSF56112">
    <property type="entry name" value="Protein kinase-like (PK-like)"/>
    <property type="match status" value="1"/>
</dbReference>
<dbReference type="AlphaFoldDB" id="A0A803LX33"/>
<evidence type="ECO:0000256" key="18">
    <source>
        <dbReference type="ARBA" id="ARBA00048679"/>
    </source>
</evidence>
<proteinExistence type="inferred from homology"/>
<evidence type="ECO:0000256" key="6">
    <source>
        <dbReference type="ARBA" id="ARBA00022527"/>
    </source>
</evidence>
<keyword evidence="11 19" id="KW-0547">Nucleotide-binding</keyword>
<keyword evidence="14 20" id="KW-1133">Transmembrane helix</keyword>
<feature type="signal peptide" evidence="21">
    <location>
        <begin position="1"/>
        <end position="19"/>
    </location>
</feature>
<dbReference type="FunFam" id="1.10.510.10:FF:000108">
    <property type="entry name" value="L-type lectin-domain containing receptor kinase S.4"/>
    <property type="match status" value="1"/>
</dbReference>
<dbReference type="SUPFAM" id="SSF49899">
    <property type="entry name" value="Concanavalin A-like lectins/glucanases"/>
    <property type="match status" value="1"/>
</dbReference>
<dbReference type="InterPro" id="IPR008271">
    <property type="entry name" value="Ser/Thr_kinase_AS"/>
</dbReference>
<keyword evidence="10" id="KW-0430">Lectin</keyword>
<keyword evidence="24" id="KW-1185">Reference proteome</keyword>
<comment type="similarity">
    <text evidence="3">In the C-terminal section; belongs to the protein kinase superfamily. Ser/Thr protein kinase family.</text>
</comment>
<evidence type="ECO:0000256" key="3">
    <source>
        <dbReference type="ARBA" id="ARBA00010217"/>
    </source>
</evidence>
<evidence type="ECO:0000256" key="5">
    <source>
        <dbReference type="ARBA" id="ARBA00022475"/>
    </source>
</evidence>
<dbReference type="PROSITE" id="PS00107">
    <property type="entry name" value="PROTEIN_KINASE_ATP"/>
    <property type="match status" value="1"/>
</dbReference>
<organism evidence="23 24">
    <name type="scientific">Chenopodium quinoa</name>
    <name type="common">Quinoa</name>
    <dbReference type="NCBI Taxonomy" id="63459"/>
    <lineage>
        <taxon>Eukaryota</taxon>
        <taxon>Viridiplantae</taxon>
        <taxon>Streptophyta</taxon>
        <taxon>Embryophyta</taxon>
        <taxon>Tracheophyta</taxon>
        <taxon>Spermatophyta</taxon>
        <taxon>Magnoliopsida</taxon>
        <taxon>eudicotyledons</taxon>
        <taxon>Gunneridae</taxon>
        <taxon>Pentapetalae</taxon>
        <taxon>Caryophyllales</taxon>
        <taxon>Chenopodiaceae</taxon>
        <taxon>Chenopodioideae</taxon>
        <taxon>Atripliceae</taxon>
        <taxon>Chenopodium</taxon>
    </lineage>
</organism>
<evidence type="ECO:0000256" key="12">
    <source>
        <dbReference type="ARBA" id="ARBA00022777"/>
    </source>
</evidence>
<dbReference type="PROSITE" id="PS50011">
    <property type="entry name" value="PROTEIN_KINASE_DOM"/>
    <property type="match status" value="1"/>
</dbReference>
<dbReference type="EC" id="2.7.11.1" evidence="4"/>
<evidence type="ECO:0000256" key="16">
    <source>
        <dbReference type="ARBA" id="ARBA00023170"/>
    </source>
</evidence>
<dbReference type="OMA" id="LECWEKG"/>
<dbReference type="InterPro" id="IPR050528">
    <property type="entry name" value="L-type_Lectin-RKs"/>
</dbReference>
<evidence type="ECO:0000256" key="1">
    <source>
        <dbReference type="ARBA" id="ARBA00004251"/>
    </source>
</evidence>
<keyword evidence="16" id="KW-0675">Receptor</keyword>
<comment type="catalytic activity">
    <reaction evidence="18">
        <text>L-seryl-[protein] + ATP = O-phospho-L-seryl-[protein] + ADP + H(+)</text>
        <dbReference type="Rhea" id="RHEA:17989"/>
        <dbReference type="Rhea" id="RHEA-COMP:9863"/>
        <dbReference type="Rhea" id="RHEA-COMP:11604"/>
        <dbReference type="ChEBI" id="CHEBI:15378"/>
        <dbReference type="ChEBI" id="CHEBI:29999"/>
        <dbReference type="ChEBI" id="CHEBI:30616"/>
        <dbReference type="ChEBI" id="CHEBI:83421"/>
        <dbReference type="ChEBI" id="CHEBI:456216"/>
        <dbReference type="EC" id="2.7.11.1"/>
    </reaction>
</comment>
<dbReference type="InterPro" id="IPR017441">
    <property type="entry name" value="Protein_kinase_ATP_BS"/>
</dbReference>
<feature type="chain" id="PRO_5031450472" description="non-specific serine/threonine protein kinase" evidence="21">
    <location>
        <begin position="20"/>
        <end position="623"/>
    </location>
</feature>
<evidence type="ECO:0000256" key="13">
    <source>
        <dbReference type="ARBA" id="ARBA00022840"/>
    </source>
</evidence>
<dbReference type="CDD" id="cd06899">
    <property type="entry name" value="lectin_legume_LecRK_Arcelin_ConA"/>
    <property type="match status" value="1"/>
</dbReference>
<evidence type="ECO:0000256" key="15">
    <source>
        <dbReference type="ARBA" id="ARBA00023136"/>
    </source>
</evidence>
<keyword evidence="7" id="KW-0808">Transferase</keyword>
<keyword evidence="15 20" id="KW-0472">Membrane</keyword>
<evidence type="ECO:0000256" key="11">
    <source>
        <dbReference type="ARBA" id="ARBA00022741"/>
    </source>
</evidence>
<evidence type="ECO:0000256" key="4">
    <source>
        <dbReference type="ARBA" id="ARBA00012513"/>
    </source>
</evidence>
<comment type="similarity">
    <text evidence="2">In the N-terminal section; belongs to the leguminous lectin family.</text>
</comment>
<evidence type="ECO:0000313" key="23">
    <source>
        <dbReference type="EnsemblPlants" id="AUR62020034-RA:cds"/>
    </source>
</evidence>
<keyword evidence="6" id="KW-0723">Serine/threonine-protein kinase</keyword>
<sequence>MMSMIILVLISLLALHASAQNETQFIFNGFKGSINKVHVDGLATILPNGLLQMTNYTAHNLSHAFYPHPVIFKPNHTSFSTTFVFAMYPRVVNHSGHGIAFVISPTTDFRHAQPATYLGIFNASTSSLSSKDNTNQSLNHIFAVELDTGKNVEVNDIDANHVGIDINSLKSKDAAPASYYSDKEGVNKTLRLTSEKPMTIWIDYDEVDMIVNVTLAPLGHPKPSKHLLSKYFNLSTVLLESMYVGFSSSTGVVANSHYILGWSWNQSGKAQDLDPSKLPSLPRTKHRKLSLSHLIFVVLLSVVLLLLLLIYGAVFFVWRKKYEELLEPWEKEYVPHRFSYKDLYVATRGFRNSELLGVGGFGKVYKGVLSSTGDQVAVKRVSHDSKQGMKEFVAEISSMRIEKVEGSSLCWSSRFNIIKEVASSLLYLHEEWEQVVLHRDVKASNVLLDADMNARLGDFGLARLYDHNIDPRTTHVVGTIGYIAPEVSRTQKPTTKSDVFAYGMFLLEVCCGRRPSGKQSDNEVEEFLSDWVYDFWKKGEILKTSDPKMEGDYQEEEIELVVKFLNGSAALPDIPSEYDIESHSFIGEGWVASGSLASSLPSSSGNISVGVMSSTNSVLQYGR</sequence>
<evidence type="ECO:0000256" key="20">
    <source>
        <dbReference type="SAM" id="Phobius"/>
    </source>
</evidence>
<dbReference type="FunFam" id="2.60.120.200:FF:000096">
    <property type="entry name" value="L-type lectin-domain containing receptor kinase V.9"/>
    <property type="match status" value="1"/>
</dbReference>
<dbReference type="Proteomes" id="UP000596660">
    <property type="component" value="Unplaced"/>
</dbReference>
<dbReference type="GO" id="GO:0030246">
    <property type="term" value="F:carbohydrate binding"/>
    <property type="evidence" value="ECO:0007669"/>
    <property type="project" value="UniProtKB-KW"/>
</dbReference>
<dbReference type="Gene3D" id="1.10.510.10">
    <property type="entry name" value="Transferase(Phosphotransferase) domain 1"/>
    <property type="match status" value="1"/>
</dbReference>
<evidence type="ECO:0000256" key="14">
    <source>
        <dbReference type="ARBA" id="ARBA00022989"/>
    </source>
</evidence>
<dbReference type="EnsemblPlants" id="AUR62020034-RA">
    <property type="protein sequence ID" value="AUR62020034-RA:cds"/>
    <property type="gene ID" value="AUR62020034"/>
</dbReference>
<dbReference type="SMART" id="SM00220">
    <property type="entry name" value="S_TKc"/>
    <property type="match status" value="1"/>
</dbReference>
<name>A0A803LX33_CHEQI</name>
<dbReference type="GO" id="GO:0004674">
    <property type="term" value="F:protein serine/threonine kinase activity"/>
    <property type="evidence" value="ECO:0007669"/>
    <property type="project" value="UniProtKB-KW"/>
</dbReference>
<dbReference type="PROSITE" id="PS00108">
    <property type="entry name" value="PROTEIN_KINASE_ST"/>
    <property type="match status" value="1"/>
</dbReference>
<dbReference type="Pfam" id="PF00139">
    <property type="entry name" value="Lectin_legB"/>
    <property type="match status" value="1"/>
</dbReference>
<feature type="domain" description="Protein kinase" evidence="22">
    <location>
        <begin position="350"/>
        <end position="586"/>
    </location>
</feature>
<dbReference type="Pfam" id="PF00069">
    <property type="entry name" value="Pkinase"/>
    <property type="match status" value="1"/>
</dbReference>
<evidence type="ECO:0000256" key="9">
    <source>
        <dbReference type="ARBA" id="ARBA00022729"/>
    </source>
</evidence>
<keyword evidence="9 21" id="KW-0732">Signal</keyword>